<dbReference type="InterPro" id="IPR050107">
    <property type="entry name" value="ABC_carbohydrate_import_ATPase"/>
</dbReference>
<name>A0A1M5BAU5_9CLOT</name>
<dbReference type="PROSITE" id="PS00211">
    <property type="entry name" value="ABC_TRANSPORTER_1"/>
    <property type="match status" value="1"/>
</dbReference>
<keyword evidence="1" id="KW-0813">Transport</keyword>
<dbReference type="InterPro" id="IPR027417">
    <property type="entry name" value="P-loop_NTPase"/>
</dbReference>
<evidence type="ECO:0000313" key="6">
    <source>
        <dbReference type="EMBL" id="SHF39691.1"/>
    </source>
</evidence>
<dbReference type="CDD" id="cd03215">
    <property type="entry name" value="ABC_Carb_Monos_II"/>
    <property type="match status" value="1"/>
</dbReference>
<evidence type="ECO:0000256" key="4">
    <source>
        <dbReference type="ARBA" id="ARBA00022840"/>
    </source>
</evidence>
<dbReference type="Proteomes" id="UP000184245">
    <property type="component" value="Unassembled WGS sequence"/>
</dbReference>
<dbReference type="Pfam" id="PF00005">
    <property type="entry name" value="ABC_tran"/>
    <property type="match status" value="2"/>
</dbReference>
<feature type="domain" description="ABC transporter" evidence="5">
    <location>
        <begin position="253"/>
        <end position="483"/>
    </location>
</feature>
<feature type="domain" description="ABC transporter" evidence="5">
    <location>
        <begin position="6"/>
        <end position="242"/>
    </location>
</feature>
<evidence type="ECO:0000259" key="5">
    <source>
        <dbReference type="PROSITE" id="PS50893"/>
    </source>
</evidence>
<accession>A0A1M5BAU5</accession>
<dbReference type="Gene3D" id="3.40.50.300">
    <property type="entry name" value="P-loop containing nucleotide triphosphate hydrolases"/>
    <property type="match status" value="2"/>
</dbReference>
<dbReference type="AlphaFoldDB" id="A0A1M5BAU5"/>
<dbReference type="EMBL" id="FQVI01000025">
    <property type="protein sequence ID" value="SHF39691.1"/>
    <property type="molecule type" value="Genomic_DNA"/>
</dbReference>
<dbReference type="SMART" id="SM00382">
    <property type="entry name" value="AAA"/>
    <property type="match status" value="2"/>
</dbReference>
<sequence length="483" mass="53843">MKTELLRADHITKSYNRIRVLNHTSFHIFTGEILAIIGENGAGKSTLVKILIGETSADSGRIYYKGQLLTAVNSAKLASMGIGVVHQKPLLVPFLTIMENIYVIRRTGPGEIFIDRRKYIRQTQELLKNFQLDFSPLTKVSRLSFAQQRMIEILKAISIHPQLLILDEPAHPFSEQDFQLFQNILLKLKQMGTSVLLITHNIDEVMSLADRVVVLRDGSTVFNKKAGQFLKSTLLQVLLAGPPSSTYTSPLRCEDQEVLRVEHLAAGKVLKDITFSLKKGEVLGITGLSGSGKSTLLYTLFGLERVKHGEIFIHDKKCSISSPRDAIRQGLGLIVENRFENGLIMHMTTASNLMLCSLNRISRWGFVLPHLESYLVNYLTEKLGISPPSPYLTVDHLSGGNQQKVLLAKSLAAKPSILLMDQPTSAIDMTSKKELYLTISQIAKEGTSIILVSNELHEVCEICNRVLVINNGRIDENLSRQPH</sequence>
<evidence type="ECO:0000256" key="1">
    <source>
        <dbReference type="ARBA" id="ARBA00022448"/>
    </source>
</evidence>
<dbReference type="InterPro" id="IPR017871">
    <property type="entry name" value="ABC_transporter-like_CS"/>
</dbReference>
<dbReference type="InterPro" id="IPR003593">
    <property type="entry name" value="AAA+_ATPase"/>
</dbReference>
<protein>
    <submittedName>
        <fullName evidence="6">Ribose transport system ATP-binding protein</fullName>
    </submittedName>
</protein>
<proteinExistence type="predicted"/>
<dbReference type="SUPFAM" id="SSF52540">
    <property type="entry name" value="P-loop containing nucleoside triphosphate hydrolases"/>
    <property type="match status" value="2"/>
</dbReference>
<organism evidence="6 7">
    <name type="scientific">Lactonifactor longoviformis DSM 17459</name>
    <dbReference type="NCBI Taxonomy" id="1122155"/>
    <lineage>
        <taxon>Bacteria</taxon>
        <taxon>Bacillati</taxon>
        <taxon>Bacillota</taxon>
        <taxon>Clostridia</taxon>
        <taxon>Eubacteriales</taxon>
        <taxon>Clostridiaceae</taxon>
        <taxon>Lactonifactor</taxon>
    </lineage>
</organism>
<dbReference type="CDD" id="cd03216">
    <property type="entry name" value="ABC_Carb_Monos_I"/>
    <property type="match status" value="1"/>
</dbReference>
<dbReference type="OrthoDB" id="9771863at2"/>
<dbReference type="PANTHER" id="PTHR43790:SF9">
    <property type="entry name" value="GALACTOFURANOSE TRANSPORTER ATP-BINDING PROTEIN YTFR"/>
    <property type="match status" value="1"/>
</dbReference>
<keyword evidence="3" id="KW-0547">Nucleotide-binding</keyword>
<dbReference type="PANTHER" id="PTHR43790">
    <property type="entry name" value="CARBOHYDRATE TRANSPORT ATP-BINDING PROTEIN MG119-RELATED"/>
    <property type="match status" value="1"/>
</dbReference>
<gene>
    <name evidence="6" type="ORF">SAMN02745158_03584</name>
</gene>
<dbReference type="GO" id="GO:0016887">
    <property type="term" value="F:ATP hydrolysis activity"/>
    <property type="evidence" value="ECO:0007669"/>
    <property type="project" value="InterPro"/>
</dbReference>
<dbReference type="PROSITE" id="PS50893">
    <property type="entry name" value="ABC_TRANSPORTER_2"/>
    <property type="match status" value="2"/>
</dbReference>
<evidence type="ECO:0000256" key="3">
    <source>
        <dbReference type="ARBA" id="ARBA00022741"/>
    </source>
</evidence>
<dbReference type="GO" id="GO:0005524">
    <property type="term" value="F:ATP binding"/>
    <property type="evidence" value="ECO:0007669"/>
    <property type="project" value="UniProtKB-KW"/>
</dbReference>
<reference evidence="6 7" key="1">
    <citation type="submission" date="2016-11" db="EMBL/GenBank/DDBJ databases">
        <authorList>
            <person name="Jaros S."/>
            <person name="Januszkiewicz K."/>
            <person name="Wedrychowicz H."/>
        </authorList>
    </citation>
    <scope>NUCLEOTIDE SEQUENCE [LARGE SCALE GENOMIC DNA]</scope>
    <source>
        <strain evidence="6 7">DSM 17459</strain>
    </source>
</reference>
<dbReference type="STRING" id="1122155.SAMN02745158_03584"/>
<keyword evidence="4 6" id="KW-0067">ATP-binding</keyword>
<evidence type="ECO:0000256" key="2">
    <source>
        <dbReference type="ARBA" id="ARBA00022737"/>
    </source>
</evidence>
<evidence type="ECO:0000313" key="7">
    <source>
        <dbReference type="Proteomes" id="UP000184245"/>
    </source>
</evidence>
<dbReference type="InterPro" id="IPR003439">
    <property type="entry name" value="ABC_transporter-like_ATP-bd"/>
</dbReference>
<keyword evidence="2" id="KW-0677">Repeat</keyword>
<dbReference type="RefSeq" id="WP_072854149.1">
    <property type="nucleotide sequence ID" value="NZ_FQVI01000025.1"/>
</dbReference>
<keyword evidence="7" id="KW-1185">Reference proteome</keyword>